<dbReference type="RefSeq" id="YP_010755256.1">
    <property type="nucleotide sequence ID" value="NC_073468.1"/>
</dbReference>
<organism evidence="2 3">
    <name type="scientific">Microbacterium phage Pumpernickel</name>
    <dbReference type="NCBI Taxonomy" id="2885983"/>
    <lineage>
        <taxon>Viruses</taxon>
        <taxon>Duplodnaviria</taxon>
        <taxon>Heunggongvirae</taxon>
        <taxon>Uroviricota</taxon>
        <taxon>Caudoviricetes</taxon>
        <taxon>Pumpernickelvirus</taxon>
        <taxon>Pumpernickelvirus pumpernickel</taxon>
    </lineage>
</organism>
<sequence>MTDHNHVTQRASLPGDCPACDVVWFAVEVMDPLIDFKTEFQVALTLDSDYGPREMHHHLTRVMTNAQKLLHMNKYPTGPEKGAIHEWLSTRKS</sequence>
<evidence type="ECO:0000313" key="2">
    <source>
        <dbReference type="EMBL" id="UDL16016.1"/>
    </source>
</evidence>
<protein>
    <submittedName>
        <fullName evidence="2">Uncharacterized protein</fullName>
    </submittedName>
</protein>
<dbReference type="Proteomes" id="UP000827768">
    <property type="component" value="Segment"/>
</dbReference>
<dbReference type="EMBL" id="OK040790">
    <property type="protein sequence ID" value="UDL16016.1"/>
    <property type="molecule type" value="Genomic_DNA"/>
</dbReference>
<gene>
    <name evidence="2" type="primary">266</name>
    <name evidence="2" type="ORF">SEA_PUMPERNICKEL_266</name>
</gene>
<keyword evidence="3" id="KW-1185">Reference proteome</keyword>
<name>A0AAE9C3J2_9CAUD</name>
<dbReference type="KEGG" id="vg:80019907"/>
<reference evidence="2" key="1">
    <citation type="submission" date="2021-09" db="EMBL/GenBank/DDBJ databases">
        <authorList>
            <person name="Andersen S.H."/>
            <person name="Beall E.A."/>
            <person name="Cappelle B."/>
            <person name="Falteisek K.J."/>
            <person name="Fenske B.A."/>
            <person name="Gansluckner N.W."/>
            <person name="Gilbertson S.M."/>
            <person name="Krings K.J."/>
            <person name="Mobeck M."/>
            <person name="Odeku J.O."/>
            <person name="Poncelet M.E."/>
            <person name="Rohr J.R."/>
            <person name="Rolands L."/>
            <person name="Whipple C.D."/>
            <person name="Whipple E.M."/>
            <person name="Spring A.M."/>
            <person name="Klyczek K."/>
            <person name="Garlena R.A."/>
            <person name="Russell D.A."/>
            <person name="Pope W.H."/>
            <person name="Jacobs-Sera D."/>
            <person name="Hatfull G.F."/>
        </authorList>
    </citation>
    <scope>NUCLEOTIDE SEQUENCE</scope>
</reference>
<evidence type="ECO:0000256" key="1">
    <source>
        <dbReference type="SAM" id="MobiDB-lite"/>
    </source>
</evidence>
<dbReference type="GeneID" id="80019907"/>
<proteinExistence type="predicted"/>
<feature type="region of interest" description="Disordered" evidence="1">
    <location>
        <begin position="74"/>
        <end position="93"/>
    </location>
</feature>
<evidence type="ECO:0000313" key="3">
    <source>
        <dbReference type="Proteomes" id="UP000827768"/>
    </source>
</evidence>
<accession>A0AAE9C3J2</accession>